<accession>A0A813YNV1</accession>
<sequence>MLDIVHFSYKIALLISNHDGPPEDTDESADFVMLGGMFAGHDESGTGDVIERNGRKYKLFYGMSSKTAMDKHVKKNL</sequence>
<proteinExistence type="predicted"/>
<dbReference type="Gene3D" id="3.20.20.70">
    <property type="entry name" value="Aldolase class I"/>
    <property type="match status" value="1"/>
</dbReference>
<evidence type="ECO:0000259" key="5">
    <source>
        <dbReference type="Pfam" id="PF00478"/>
    </source>
</evidence>
<dbReference type="InterPro" id="IPR001093">
    <property type="entry name" value="IMP_DH_GMPRt"/>
</dbReference>
<reference evidence="6" key="1">
    <citation type="submission" date="2021-02" db="EMBL/GenBank/DDBJ databases">
        <authorList>
            <person name="Nowell W R."/>
        </authorList>
    </citation>
    <scope>NUCLEOTIDE SEQUENCE</scope>
</reference>
<feature type="domain" description="IMP dehydrogenase/GMP reductase" evidence="5">
    <location>
        <begin position="28"/>
        <end position="72"/>
    </location>
</feature>
<organism evidence="6 7">
    <name type="scientific">Rotaria sordida</name>
    <dbReference type="NCBI Taxonomy" id="392033"/>
    <lineage>
        <taxon>Eukaryota</taxon>
        <taxon>Metazoa</taxon>
        <taxon>Spiralia</taxon>
        <taxon>Gnathifera</taxon>
        <taxon>Rotifera</taxon>
        <taxon>Eurotatoria</taxon>
        <taxon>Bdelloidea</taxon>
        <taxon>Philodinida</taxon>
        <taxon>Philodinidae</taxon>
        <taxon>Rotaria</taxon>
    </lineage>
</organism>
<dbReference type="GO" id="GO:0003920">
    <property type="term" value="F:GMP reductase activity"/>
    <property type="evidence" value="ECO:0007669"/>
    <property type="project" value="UniProtKB-EC"/>
</dbReference>
<dbReference type="AlphaFoldDB" id="A0A813YNV1"/>
<gene>
    <name evidence="6" type="ORF">ZHD862_LOCUS6693</name>
</gene>
<dbReference type="SUPFAM" id="SSF51412">
    <property type="entry name" value="Inosine monophosphate dehydrogenase (IMPDH)"/>
    <property type="match status" value="1"/>
</dbReference>
<dbReference type="EMBL" id="CAJNOT010000192">
    <property type="protein sequence ID" value="CAF0887137.1"/>
    <property type="molecule type" value="Genomic_DNA"/>
</dbReference>
<name>A0A813YNV1_9BILA</name>
<dbReference type="InterPro" id="IPR050139">
    <property type="entry name" value="GMP_reductase"/>
</dbReference>
<dbReference type="Pfam" id="PF00478">
    <property type="entry name" value="IMPDH"/>
    <property type="match status" value="1"/>
</dbReference>
<protein>
    <recommendedName>
        <fullName evidence="2">GMP reductase</fullName>
        <ecNumber evidence="1">1.7.1.7</ecNumber>
    </recommendedName>
</protein>
<evidence type="ECO:0000313" key="6">
    <source>
        <dbReference type="EMBL" id="CAF0887137.1"/>
    </source>
</evidence>
<evidence type="ECO:0000256" key="2">
    <source>
        <dbReference type="ARBA" id="ARBA00015800"/>
    </source>
</evidence>
<dbReference type="PANTHER" id="PTHR43170">
    <property type="entry name" value="GMP REDUCTASE"/>
    <property type="match status" value="1"/>
</dbReference>
<keyword evidence="4" id="KW-0560">Oxidoreductase</keyword>
<evidence type="ECO:0000313" key="7">
    <source>
        <dbReference type="Proteomes" id="UP000663864"/>
    </source>
</evidence>
<evidence type="ECO:0000256" key="4">
    <source>
        <dbReference type="ARBA" id="ARBA00023002"/>
    </source>
</evidence>
<dbReference type="Proteomes" id="UP000663864">
    <property type="component" value="Unassembled WGS sequence"/>
</dbReference>
<dbReference type="EC" id="1.7.1.7" evidence="1"/>
<dbReference type="PANTHER" id="PTHR43170:SF5">
    <property type="entry name" value="GMP REDUCTASE"/>
    <property type="match status" value="1"/>
</dbReference>
<dbReference type="InterPro" id="IPR013785">
    <property type="entry name" value="Aldolase_TIM"/>
</dbReference>
<evidence type="ECO:0000256" key="1">
    <source>
        <dbReference type="ARBA" id="ARBA00012678"/>
    </source>
</evidence>
<comment type="caution">
    <text evidence="6">The sequence shown here is derived from an EMBL/GenBank/DDBJ whole genome shotgun (WGS) entry which is preliminary data.</text>
</comment>
<evidence type="ECO:0000256" key="3">
    <source>
        <dbReference type="ARBA" id="ARBA00022857"/>
    </source>
</evidence>
<keyword evidence="3" id="KW-0521">NADP</keyword>